<dbReference type="PANTHER" id="PTHR43304:SF1">
    <property type="entry name" value="PAC DOMAIN-CONTAINING PROTEIN"/>
    <property type="match status" value="1"/>
</dbReference>
<name>A0A1H1C7N3_9EURY</name>
<dbReference type="InterPro" id="IPR052162">
    <property type="entry name" value="Sensor_kinase/Photoreceptor"/>
</dbReference>
<dbReference type="InterPro" id="IPR003661">
    <property type="entry name" value="HisK_dim/P_dom"/>
</dbReference>
<dbReference type="PANTHER" id="PTHR43304">
    <property type="entry name" value="PHYTOCHROME-LIKE PROTEIN CPH1"/>
    <property type="match status" value="1"/>
</dbReference>
<dbReference type="CDD" id="cd00082">
    <property type="entry name" value="HisKA"/>
    <property type="match status" value="1"/>
</dbReference>
<dbReference type="Gene3D" id="1.10.287.130">
    <property type="match status" value="1"/>
</dbReference>
<reference evidence="10" key="2">
    <citation type="submission" date="2016-10" db="EMBL/GenBank/DDBJ databases">
        <authorList>
            <person name="Varghese N."/>
            <person name="Submissions S."/>
        </authorList>
    </citation>
    <scope>NUCLEOTIDE SEQUENCE [LARGE SCALE GENOMIC DNA]</scope>
    <source>
        <strain evidence="10">CGMCC 1.12397</strain>
    </source>
</reference>
<comment type="catalytic activity">
    <reaction evidence="1">
        <text>ATP + protein L-histidine = ADP + protein N-phospho-L-histidine.</text>
        <dbReference type="EC" id="2.7.13.3"/>
    </reaction>
</comment>
<sequence length="1123" mass="128210">MSKYISNRTDRRDAPAPGNDSGVLRSSAGLCGPARSVEESDNADHFALVYEDRDEQFETVVPFVREGIEAGERCLYIADDNSRDEVVAALRDGGVDVDAAFESGQLSIRTVEETYLRGGEFNLNAVRTLLRTAMEEGLTEYEGFRVTAEETWLVGDEGMQEAFMSCEAHINELLDERAMALCQYDRGKLPPAVIEDVIETHPLLVYDNTVCRNVYYTPPEEYFGPERPERDNERKLQTLVDRTTAKIALETRERYQRRLYETLADPDATFETKIQRLLRLGRERFGLEIGYFTRTQETTFEIVEAVGDHDLIATGVTDSLCDTYCEKLLASPGPVSVADAADVGWTDDPAYERFGLDAFFATTVRVGGSEYGTLCFASETPRERPYTDAERTFLNLMGQWLGYELERRHREQYLRESYEITSDPALDFEEKLGALFDLGCEQFGLELGAMAKVDPDENRFEVEYVSGDHEHFAPGVELPLSETYCTAAVDAGGVESVEEPVEAGYDDISVYEEFDVEAYLGTYIEVEGDDDRTFFFVSERSRDSPFTEDDRTFQRLMGQWVKYELERRQREEFLRRSYEITSDPTLSFDEKVERLLEMGCDWFDLEMGGLNHLPAWDGEFRLERGVGLGVDDDEVLWADPGDGCFCRRTIETDAPVCVADVRETDWTEDPVYRELQMQSYFGTKVTSGTAPYGTLWFGGTEPRDREFSDVERTLLDMIGQWVSYELEREQREHYQQRLCEIMAEPDRSFDEKLQDLFELGCERFDLELGGLARVDPTTDTFEVDAVSGDHEHLTPGAKAPLSETYCQLTVEGGRTADLTDPENYGYGSSLAHDVFGVETYLGTHIDLDNEPDRTFFFVSSEPRDREFTEAERTFHHLMGEWVKYELEQRQRERALKDSNERLEQFAYAASHDLQEPLRMVTSYLRLLEKRYEDALDEDGEEFLEYAVDGAERMRKMIDCLLEYSRIETRGDPFEPVALDAVLDDVREDLQIQIEETDADIAADRLPTVVGDASQLRQVFQNLLENAITYSGDEPPRIHVGAERRGQEFVISVRDEGIGIEPKNQDRVFDVFDRLHSRDEYEGTGIGLALCQRIVERHGGDIWVDSELGEGSTFSFTLPVPEEE</sequence>
<dbReference type="Pfam" id="PF14417">
    <property type="entry name" value="MEDS"/>
    <property type="match status" value="1"/>
</dbReference>
<evidence type="ECO:0000313" key="9">
    <source>
        <dbReference type="EMBL" id="SDQ60191.1"/>
    </source>
</evidence>
<dbReference type="InterPro" id="IPR036890">
    <property type="entry name" value="HATPase_C_sf"/>
</dbReference>
<dbReference type="InterPro" id="IPR005467">
    <property type="entry name" value="His_kinase_dom"/>
</dbReference>
<evidence type="ECO:0000256" key="4">
    <source>
        <dbReference type="ARBA" id="ARBA00022679"/>
    </source>
</evidence>
<feature type="domain" description="Histidine kinase" evidence="7">
    <location>
        <begin position="908"/>
        <end position="1121"/>
    </location>
</feature>
<dbReference type="EMBL" id="QQST01000001">
    <property type="protein sequence ID" value="RDI71109.1"/>
    <property type="molecule type" value="Genomic_DNA"/>
</dbReference>
<dbReference type="PROSITE" id="PS50109">
    <property type="entry name" value="HIS_KIN"/>
    <property type="match status" value="1"/>
</dbReference>
<dbReference type="SUPFAM" id="SSF47384">
    <property type="entry name" value="Homodimeric domain of signal transducing histidine kinase"/>
    <property type="match status" value="1"/>
</dbReference>
<dbReference type="EMBL" id="FNKQ01000002">
    <property type="protein sequence ID" value="SDQ60191.1"/>
    <property type="molecule type" value="Genomic_DNA"/>
</dbReference>
<accession>A0A1H1C7N3</accession>
<organism evidence="9 10">
    <name type="scientific">Halopelagius longus</name>
    <dbReference type="NCBI Taxonomy" id="1236180"/>
    <lineage>
        <taxon>Archaea</taxon>
        <taxon>Methanobacteriati</taxon>
        <taxon>Methanobacteriota</taxon>
        <taxon>Stenosarchaea group</taxon>
        <taxon>Halobacteria</taxon>
        <taxon>Halobacteriales</taxon>
        <taxon>Haloferacaceae</taxon>
    </lineage>
</organism>
<dbReference type="Pfam" id="PF01590">
    <property type="entry name" value="GAF"/>
    <property type="match status" value="2"/>
</dbReference>
<reference evidence="8 11" key="3">
    <citation type="submission" date="2018-07" db="EMBL/GenBank/DDBJ databases">
        <title>Genome sequence of extremly halophilic archaeon Halopelagius longus strain BC12-B1.</title>
        <authorList>
            <person name="Zhang X."/>
        </authorList>
    </citation>
    <scope>NUCLEOTIDE SEQUENCE [LARGE SCALE GENOMIC DNA]</scope>
    <source>
        <strain evidence="8 11">BC12-B1</strain>
    </source>
</reference>
<dbReference type="GO" id="GO:0000155">
    <property type="term" value="F:phosphorelay sensor kinase activity"/>
    <property type="evidence" value="ECO:0007669"/>
    <property type="project" value="InterPro"/>
</dbReference>
<dbReference type="Gene3D" id="3.30.450.40">
    <property type="match status" value="3"/>
</dbReference>
<dbReference type="InterPro" id="IPR029016">
    <property type="entry name" value="GAF-like_dom_sf"/>
</dbReference>
<evidence type="ECO:0000259" key="7">
    <source>
        <dbReference type="PROSITE" id="PS50109"/>
    </source>
</evidence>
<evidence type="ECO:0000256" key="5">
    <source>
        <dbReference type="ARBA" id="ARBA00022777"/>
    </source>
</evidence>
<keyword evidence="11" id="KW-1185">Reference proteome</keyword>
<dbReference type="EC" id="2.7.13.3" evidence="2"/>
<dbReference type="InterPro" id="IPR003594">
    <property type="entry name" value="HATPase_dom"/>
</dbReference>
<dbReference type="OrthoDB" id="230688at2157"/>
<dbReference type="Pfam" id="PF00512">
    <property type="entry name" value="HisKA"/>
    <property type="match status" value="1"/>
</dbReference>
<dbReference type="AlphaFoldDB" id="A0A1H1C7N3"/>
<keyword evidence="3" id="KW-0597">Phosphoprotein</keyword>
<evidence type="ECO:0000313" key="8">
    <source>
        <dbReference type="EMBL" id="RDI71109.1"/>
    </source>
</evidence>
<keyword evidence="5 9" id="KW-0418">Kinase</keyword>
<evidence type="ECO:0000256" key="3">
    <source>
        <dbReference type="ARBA" id="ARBA00022553"/>
    </source>
</evidence>
<dbReference type="Proteomes" id="UP000199289">
    <property type="component" value="Unassembled WGS sequence"/>
</dbReference>
<gene>
    <name evidence="8" type="ORF">DWB78_04830</name>
    <name evidence="9" type="ORF">SAMN05216278_2157</name>
</gene>
<dbReference type="InterPro" id="IPR004358">
    <property type="entry name" value="Sig_transdc_His_kin-like_C"/>
</dbReference>
<feature type="region of interest" description="Disordered" evidence="6">
    <location>
        <begin position="1"/>
        <end position="27"/>
    </location>
</feature>
<dbReference type="Gene3D" id="3.30.565.10">
    <property type="entry name" value="Histidine kinase-like ATPase, C-terminal domain"/>
    <property type="match status" value="1"/>
</dbReference>
<dbReference type="Proteomes" id="UP000255421">
    <property type="component" value="Unassembled WGS sequence"/>
</dbReference>
<dbReference type="SMART" id="SM00065">
    <property type="entry name" value="GAF"/>
    <property type="match status" value="1"/>
</dbReference>
<dbReference type="SUPFAM" id="SSF55874">
    <property type="entry name" value="ATPase domain of HSP90 chaperone/DNA topoisomerase II/histidine kinase"/>
    <property type="match status" value="1"/>
</dbReference>
<keyword evidence="4" id="KW-0808">Transferase</keyword>
<dbReference type="Pfam" id="PF02518">
    <property type="entry name" value="HATPase_c"/>
    <property type="match status" value="1"/>
</dbReference>
<reference evidence="9" key="1">
    <citation type="submission" date="2016-10" db="EMBL/GenBank/DDBJ databases">
        <authorList>
            <person name="de Groot N.N."/>
        </authorList>
    </citation>
    <scope>NUCLEOTIDE SEQUENCE [LARGE SCALE GENOMIC DNA]</scope>
    <source>
        <strain evidence="9">CGMCC 1.12397</strain>
    </source>
</reference>
<dbReference type="InterPro" id="IPR036097">
    <property type="entry name" value="HisK_dim/P_sf"/>
</dbReference>
<evidence type="ECO:0000256" key="6">
    <source>
        <dbReference type="SAM" id="MobiDB-lite"/>
    </source>
</evidence>
<dbReference type="PRINTS" id="PR00344">
    <property type="entry name" value="BCTRLSENSOR"/>
</dbReference>
<evidence type="ECO:0000256" key="2">
    <source>
        <dbReference type="ARBA" id="ARBA00012438"/>
    </source>
</evidence>
<evidence type="ECO:0000313" key="10">
    <source>
        <dbReference type="Proteomes" id="UP000199289"/>
    </source>
</evidence>
<dbReference type="SMART" id="SM00387">
    <property type="entry name" value="HATPase_c"/>
    <property type="match status" value="1"/>
</dbReference>
<evidence type="ECO:0000313" key="11">
    <source>
        <dbReference type="Proteomes" id="UP000255421"/>
    </source>
</evidence>
<dbReference type="SMART" id="SM00388">
    <property type="entry name" value="HisKA"/>
    <property type="match status" value="1"/>
</dbReference>
<dbReference type="RefSeq" id="WP_092537050.1">
    <property type="nucleotide sequence ID" value="NZ_FNKQ01000002.1"/>
</dbReference>
<protein>
    <recommendedName>
        <fullName evidence="2">histidine kinase</fullName>
        <ecNumber evidence="2">2.7.13.3</ecNumber>
    </recommendedName>
</protein>
<dbReference type="FunFam" id="3.30.565.10:FF:000006">
    <property type="entry name" value="Sensor histidine kinase WalK"/>
    <property type="match status" value="1"/>
</dbReference>
<dbReference type="InterPro" id="IPR003018">
    <property type="entry name" value="GAF"/>
</dbReference>
<proteinExistence type="predicted"/>
<dbReference type="InterPro" id="IPR025847">
    <property type="entry name" value="MEDS_domain"/>
</dbReference>
<dbReference type="SUPFAM" id="SSF55781">
    <property type="entry name" value="GAF domain-like"/>
    <property type="match status" value="4"/>
</dbReference>
<evidence type="ECO:0000256" key="1">
    <source>
        <dbReference type="ARBA" id="ARBA00000085"/>
    </source>
</evidence>